<reference evidence="3 4" key="1">
    <citation type="journal article" date="2014" name="Int. J. Syst. Evol. Microbiol.">
        <title>Lysinibacillus halotolerans sp. nov., isolated from saline-alkaline soil.</title>
        <authorList>
            <person name="Kong D."/>
            <person name="Wang Y."/>
            <person name="Zhao B."/>
            <person name="Li Y."/>
            <person name="Song J."/>
            <person name="Zhai Y."/>
            <person name="Zhang C."/>
            <person name="Wang H."/>
            <person name="Chen X."/>
            <person name="Zhao B."/>
            <person name="Ruan Z."/>
        </authorList>
    </citation>
    <scope>NUCLEOTIDE SEQUENCE [LARGE SCALE GENOMIC DNA]</scope>
    <source>
        <strain evidence="3 4">MCCC 1A12703</strain>
    </source>
</reference>
<evidence type="ECO:0000313" key="3">
    <source>
        <dbReference type="EMBL" id="RNC98657.1"/>
    </source>
</evidence>
<dbReference type="Proteomes" id="UP000279909">
    <property type="component" value="Unassembled WGS sequence"/>
</dbReference>
<dbReference type="PANTHER" id="PTHR34351:SF2">
    <property type="entry name" value="DUF58 DOMAIN-CONTAINING PROTEIN"/>
    <property type="match status" value="1"/>
</dbReference>
<evidence type="ECO:0000259" key="2">
    <source>
        <dbReference type="Pfam" id="PF01882"/>
    </source>
</evidence>
<feature type="domain" description="DUF58" evidence="2">
    <location>
        <begin position="206"/>
        <end position="323"/>
    </location>
</feature>
<dbReference type="RefSeq" id="WP_122972250.1">
    <property type="nucleotide sequence ID" value="NZ_RHLQ01000023.1"/>
</dbReference>
<comment type="caution">
    <text evidence="3">The sequence shown here is derived from an EMBL/GenBank/DDBJ whole genome shotgun (WGS) entry which is preliminary data.</text>
</comment>
<proteinExistence type="predicted"/>
<dbReference type="AlphaFoldDB" id="A0A3M8H8B5"/>
<keyword evidence="1" id="KW-0472">Membrane</keyword>
<dbReference type="Pfam" id="PF01882">
    <property type="entry name" value="DUF58"/>
    <property type="match status" value="1"/>
</dbReference>
<dbReference type="OrthoDB" id="140416at2"/>
<feature type="transmembrane region" description="Helical" evidence="1">
    <location>
        <begin position="36"/>
        <end position="58"/>
    </location>
</feature>
<evidence type="ECO:0000313" key="4">
    <source>
        <dbReference type="Proteomes" id="UP000279909"/>
    </source>
</evidence>
<accession>A0A3M8H8B5</accession>
<dbReference type="InterPro" id="IPR002881">
    <property type="entry name" value="DUF58"/>
</dbReference>
<keyword evidence="1" id="KW-1133">Transmembrane helix</keyword>
<name>A0A3M8H8B5_9BACI</name>
<gene>
    <name evidence="3" type="ORF">EC501_10510</name>
</gene>
<dbReference type="EMBL" id="RHLQ01000023">
    <property type="protein sequence ID" value="RNC98657.1"/>
    <property type="molecule type" value="Genomic_DNA"/>
</dbReference>
<keyword evidence="4" id="KW-1185">Reference proteome</keyword>
<organism evidence="3 4">
    <name type="scientific">Lysinibacillus halotolerans</name>
    <dbReference type="NCBI Taxonomy" id="1368476"/>
    <lineage>
        <taxon>Bacteria</taxon>
        <taxon>Bacillati</taxon>
        <taxon>Bacillota</taxon>
        <taxon>Bacilli</taxon>
        <taxon>Bacillales</taxon>
        <taxon>Bacillaceae</taxon>
        <taxon>Lysinibacillus</taxon>
    </lineage>
</organism>
<sequence>MKRLKRFLNGGGRFIIILLLAVASFSYAMFQGGFVSWFVFYSITPFILYSILLTFIPIRIEEVRREIKPSKLRRGDSAVVTVSFRNKTWFPLIFLTVKELGIDSQKVTLHENFSRIYFVGWKRKFEWTYELNELERGKIHFKGLHLTIADFFGWSIRRKVIEESTTIIVLPRVVEVKYKPLQMQFEHGGVVSPFSMVKDTSLVTGIRDYQSGDKYSWIHWKSFAKNETLRTKEFEDRQTQDLFLTIDQSSVRNFEYAVDLAASILQSVVLHHGEISFLSTGKRRRYFPNLKSQNQLEDVMQHLAEVESNPKQSIEAVLANEIGLLNSATLMLITGEFTEQLKSFVMNSSKFACNIICFVVTDESGRFTESRMKLTNAKIIYISKDRFENVFTEVMKP</sequence>
<feature type="transmembrane region" description="Helical" evidence="1">
    <location>
        <begin position="12"/>
        <end position="30"/>
    </location>
</feature>
<dbReference type="PANTHER" id="PTHR34351">
    <property type="entry name" value="SLR1927 PROTEIN-RELATED"/>
    <property type="match status" value="1"/>
</dbReference>
<protein>
    <submittedName>
        <fullName evidence="3">DUF58 domain-containing protein</fullName>
    </submittedName>
</protein>
<evidence type="ECO:0000256" key="1">
    <source>
        <dbReference type="SAM" id="Phobius"/>
    </source>
</evidence>
<keyword evidence="1" id="KW-0812">Transmembrane</keyword>